<dbReference type="PANTHER" id="PTHR21354:SF0">
    <property type="entry name" value="ZINC FINGER PROTEIN 511"/>
    <property type="match status" value="1"/>
</dbReference>
<dbReference type="EMBL" id="HACG01034026">
    <property type="protein sequence ID" value="CEK80891.1"/>
    <property type="molecule type" value="Transcribed_RNA"/>
</dbReference>
<feature type="region of interest" description="Disordered" evidence="1">
    <location>
        <begin position="296"/>
        <end position="335"/>
    </location>
</feature>
<protein>
    <recommendedName>
        <fullName evidence="2">C2H2-type domain-containing protein</fullName>
    </recommendedName>
</protein>
<organism evidence="3">
    <name type="scientific">Arion vulgaris</name>
    <dbReference type="NCBI Taxonomy" id="1028688"/>
    <lineage>
        <taxon>Eukaryota</taxon>
        <taxon>Metazoa</taxon>
        <taxon>Spiralia</taxon>
        <taxon>Lophotrochozoa</taxon>
        <taxon>Mollusca</taxon>
        <taxon>Gastropoda</taxon>
        <taxon>Heterobranchia</taxon>
        <taxon>Euthyneura</taxon>
        <taxon>Panpulmonata</taxon>
        <taxon>Eupulmonata</taxon>
        <taxon>Stylommatophora</taxon>
        <taxon>Helicina</taxon>
        <taxon>Arionoidea</taxon>
        <taxon>Arionidae</taxon>
        <taxon>Arion</taxon>
    </lineage>
</organism>
<feature type="domain" description="C2H2-type" evidence="2">
    <location>
        <begin position="225"/>
        <end position="248"/>
    </location>
</feature>
<dbReference type="InterPro" id="IPR013087">
    <property type="entry name" value="Znf_C2H2_type"/>
</dbReference>
<feature type="domain" description="C2H2-type" evidence="2">
    <location>
        <begin position="161"/>
        <end position="184"/>
    </location>
</feature>
<dbReference type="AlphaFoldDB" id="A0A0B7ALM9"/>
<dbReference type="SMART" id="SM00355">
    <property type="entry name" value="ZnF_C2H2"/>
    <property type="match status" value="3"/>
</dbReference>
<accession>A0A0B7ALM9</accession>
<evidence type="ECO:0000256" key="1">
    <source>
        <dbReference type="SAM" id="MobiDB-lite"/>
    </source>
</evidence>
<dbReference type="InterPro" id="IPR039258">
    <property type="entry name" value="ZNF511"/>
</dbReference>
<gene>
    <name evidence="3" type="primary">ORF123265</name>
</gene>
<dbReference type="PANTHER" id="PTHR21354">
    <property type="entry name" value="ZINC FINGER PROTEIN 511"/>
    <property type="match status" value="1"/>
</dbReference>
<name>A0A0B7ALM9_9EUPU</name>
<feature type="domain" description="C2H2-type" evidence="2">
    <location>
        <begin position="188"/>
        <end position="209"/>
    </location>
</feature>
<reference evidence="3" key="1">
    <citation type="submission" date="2014-12" db="EMBL/GenBank/DDBJ databases">
        <title>Insight into the proteome of Arion vulgaris.</title>
        <authorList>
            <person name="Aradska J."/>
            <person name="Bulat T."/>
            <person name="Smidak R."/>
            <person name="Sarate P."/>
            <person name="Gangsoo J."/>
            <person name="Sialana F."/>
            <person name="Bilban M."/>
            <person name="Lubec G."/>
        </authorList>
    </citation>
    <scope>NUCLEOTIDE SEQUENCE</scope>
    <source>
        <tissue evidence="3">Skin</tissue>
    </source>
</reference>
<feature type="non-terminal residue" evidence="3">
    <location>
        <position position="1"/>
    </location>
</feature>
<dbReference type="PROSITE" id="PS00028">
    <property type="entry name" value="ZINC_FINGER_C2H2_1"/>
    <property type="match status" value="3"/>
</dbReference>
<evidence type="ECO:0000313" key="3">
    <source>
        <dbReference type="EMBL" id="CEK80891.1"/>
    </source>
</evidence>
<evidence type="ECO:0000259" key="2">
    <source>
        <dbReference type="PROSITE" id="PS00028"/>
    </source>
</evidence>
<proteinExistence type="predicted"/>
<sequence>NLEATMEAVEHFDHSDCSDRHKQNLSGCKNKNNTEIVNKNFVTERDILQWFGNNEEYFKYYVSLKEAVMENRKNGGVCWCDPQDSVLKERLEVSKWRPKVVLKLPCDLASSEREECGISSKQIALDIAGQNEDVEDEANKDTKQGIDGGTENKLNNESFRCGLHGCNQRFNSLANYESHYHTYHNHVCATCKCSFISEFLLDIHLQENHDSYFQILCPRIDMFRCLVESCQLKFRTSDVRTEHLVTVHRLPANFIFHKPVKTKVKKSKSTSKSASSTHFVENNIVDSSLISSLSEPSHSMEVDAGDQSLPTGGGAAENIRRGVTSSHRTGKRVPPTICFGRGSRRSFQNRQPRGNIRHWHQTGSADMDTAVDIENVDFADMIDSLESV</sequence>